<organism evidence="1 2">
    <name type="scientific">Trichomalopsis sarcophagae</name>
    <dbReference type="NCBI Taxonomy" id="543379"/>
    <lineage>
        <taxon>Eukaryota</taxon>
        <taxon>Metazoa</taxon>
        <taxon>Ecdysozoa</taxon>
        <taxon>Arthropoda</taxon>
        <taxon>Hexapoda</taxon>
        <taxon>Insecta</taxon>
        <taxon>Pterygota</taxon>
        <taxon>Neoptera</taxon>
        <taxon>Endopterygota</taxon>
        <taxon>Hymenoptera</taxon>
        <taxon>Apocrita</taxon>
        <taxon>Proctotrupomorpha</taxon>
        <taxon>Chalcidoidea</taxon>
        <taxon>Pteromalidae</taxon>
        <taxon>Pteromalinae</taxon>
        <taxon>Trichomalopsis</taxon>
    </lineage>
</organism>
<name>A0A232EFI7_9HYME</name>
<proteinExistence type="predicted"/>
<dbReference type="EMBL" id="NNAY01005005">
    <property type="protein sequence ID" value="OXU17120.1"/>
    <property type="molecule type" value="Genomic_DNA"/>
</dbReference>
<accession>A0A232EFI7</accession>
<protein>
    <submittedName>
        <fullName evidence="1">Uncharacterized protein</fullName>
    </submittedName>
</protein>
<dbReference type="AlphaFoldDB" id="A0A232EFI7"/>
<dbReference type="Proteomes" id="UP000215335">
    <property type="component" value="Unassembled WGS sequence"/>
</dbReference>
<comment type="caution">
    <text evidence="1">The sequence shown here is derived from an EMBL/GenBank/DDBJ whole genome shotgun (WGS) entry which is preliminary data.</text>
</comment>
<evidence type="ECO:0000313" key="1">
    <source>
        <dbReference type="EMBL" id="OXU17120.1"/>
    </source>
</evidence>
<evidence type="ECO:0000313" key="2">
    <source>
        <dbReference type="Proteomes" id="UP000215335"/>
    </source>
</evidence>
<gene>
    <name evidence="1" type="ORF">TSAR_006858</name>
</gene>
<dbReference type="InterPro" id="IPR011604">
    <property type="entry name" value="PDDEXK-like_dom_sf"/>
</dbReference>
<dbReference type="Gene3D" id="3.90.320.10">
    <property type="match status" value="1"/>
</dbReference>
<sequence length="127" mass="15479">MKEAAKEKIEKTITLIMLKGRRRRRYLDSGKEDYGEVQQHLEKLRKDQTHRVEIERTTVNQSECDLWYQNRSQLHVNRRDYCIFALCTKIDIKYIRVGRDDDFWKNKIPDRKKRRKEKNYQTGSDVS</sequence>
<reference evidence="1 2" key="1">
    <citation type="journal article" date="2017" name="Curr. Biol.">
        <title>The Evolution of Venom by Co-option of Single-Copy Genes.</title>
        <authorList>
            <person name="Martinson E.O."/>
            <person name="Mrinalini"/>
            <person name="Kelkar Y.D."/>
            <person name="Chang C.H."/>
            <person name="Werren J.H."/>
        </authorList>
    </citation>
    <scope>NUCLEOTIDE SEQUENCE [LARGE SCALE GENOMIC DNA]</scope>
    <source>
        <strain evidence="1 2">Alberta</strain>
        <tissue evidence="1">Whole body</tissue>
    </source>
</reference>
<keyword evidence="2" id="KW-1185">Reference proteome</keyword>